<evidence type="ECO:0000313" key="1">
    <source>
        <dbReference type="EMBL" id="EKF22660.1"/>
    </source>
</evidence>
<sequence>MIPARTGPVQMIGSFRPTRLCGFVRDTPSERTRIHVRTR</sequence>
<comment type="caution">
    <text evidence="1">The sequence shown here is derived from an EMBL/GenBank/DDBJ whole genome shotgun (WGS) entry which is preliminary data.</text>
</comment>
<name>K5BAQ7_MYCHD</name>
<gene>
    <name evidence="1" type="ORF">C731_3400</name>
</gene>
<evidence type="ECO:0000313" key="2">
    <source>
        <dbReference type="Proteomes" id="UP000006265"/>
    </source>
</evidence>
<keyword evidence="2" id="KW-1185">Reference proteome</keyword>
<accession>K5BAQ7</accession>
<reference evidence="1 2" key="1">
    <citation type="journal article" date="2012" name="J. Bacteriol.">
        <title>Genome sequence of Mycobacterium hassiacum DSM 44199, a rare source of heat-stable mycobacterial proteins.</title>
        <authorList>
            <person name="Tiago I."/>
            <person name="Maranha A."/>
            <person name="Mendes V."/>
            <person name="Alarico S."/>
            <person name="Moynihan P.J."/>
            <person name="Clarke A.J."/>
            <person name="Macedo-Ribeiro S."/>
            <person name="Pereira P.J."/>
            <person name="Empadinhas N."/>
        </authorList>
    </citation>
    <scope>NUCLEOTIDE SEQUENCE [LARGE SCALE GENOMIC DNA]</scope>
    <source>
        <strain evidence="2">DSM 44199 / CIP 105218 / JCM 12690 / 3849</strain>
    </source>
</reference>
<organism evidence="1 2">
    <name type="scientific">Mycolicibacterium hassiacum (strain DSM 44199 / CIP 105218 / JCM 12690 / 3849)</name>
    <name type="common">Mycobacterium hassiacum</name>
    <dbReference type="NCBI Taxonomy" id="1122247"/>
    <lineage>
        <taxon>Bacteria</taxon>
        <taxon>Bacillati</taxon>
        <taxon>Actinomycetota</taxon>
        <taxon>Actinomycetes</taxon>
        <taxon>Mycobacteriales</taxon>
        <taxon>Mycobacteriaceae</taxon>
        <taxon>Mycolicibacterium</taxon>
    </lineage>
</organism>
<dbReference type="PATRIC" id="fig|1122247.3.peg.3261"/>
<dbReference type="AlphaFoldDB" id="K5BAQ7"/>
<proteinExistence type="predicted"/>
<dbReference type="EMBL" id="AMRA01000095">
    <property type="protein sequence ID" value="EKF22660.1"/>
    <property type="molecule type" value="Genomic_DNA"/>
</dbReference>
<dbReference type="Proteomes" id="UP000006265">
    <property type="component" value="Unassembled WGS sequence"/>
</dbReference>
<protein>
    <submittedName>
        <fullName evidence="1">Uncharacterized protein</fullName>
    </submittedName>
</protein>